<evidence type="ECO:0000313" key="1">
    <source>
        <dbReference type="EMBL" id="ANB14833.1"/>
    </source>
</evidence>
<dbReference type="GeneID" id="30034358"/>
<dbReference type="AlphaFoldDB" id="A0A167F4Y0"/>
<proteinExistence type="predicted"/>
<reference evidence="1 2" key="1">
    <citation type="submission" date="2016-02" db="EMBL/GenBank/DDBJ databases">
        <title>Complete genome sequence and transcriptome regulation of the pentose utilising yeast Sugiyamaella lignohabitans.</title>
        <authorList>
            <person name="Bellasio M."/>
            <person name="Peymann A."/>
            <person name="Valli M."/>
            <person name="Sipitzky M."/>
            <person name="Graf A."/>
            <person name="Sauer M."/>
            <person name="Marx H."/>
            <person name="Mattanovich D."/>
        </authorList>
    </citation>
    <scope>NUCLEOTIDE SEQUENCE [LARGE SCALE GENOMIC DNA]</scope>
    <source>
        <strain evidence="1 2">CBS 10342</strain>
    </source>
</reference>
<name>A0A167F4Y0_9ASCO</name>
<evidence type="ECO:0008006" key="3">
    <source>
        <dbReference type="Google" id="ProtNLM"/>
    </source>
</evidence>
<dbReference type="Proteomes" id="UP000189580">
    <property type="component" value="Chromosome b"/>
</dbReference>
<dbReference type="KEGG" id="slb:AWJ20_2446"/>
<dbReference type="EMBL" id="CP014503">
    <property type="protein sequence ID" value="ANB14833.1"/>
    <property type="molecule type" value="Genomic_DNA"/>
</dbReference>
<evidence type="ECO:0000313" key="2">
    <source>
        <dbReference type="Proteomes" id="UP000189580"/>
    </source>
</evidence>
<dbReference type="RefSeq" id="XP_018737310.1">
    <property type="nucleotide sequence ID" value="XM_018879389.1"/>
</dbReference>
<keyword evidence="2" id="KW-1185">Reference proteome</keyword>
<gene>
    <name evidence="1" type="ORF">AWJ20_2446</name>
</gene>
<organism evidence="1 2">
    <name type="scientific">Sugiyamaella lignohabitans</name>
    <dbReference type="NCBI Taxonomy" id="796027"/>
    <lineage>
        <taxon>Eukaryota</taxon>
        <taxon>Fungi</taxon>
        <taxon>Dikarya</taxon>
        <taxon>Ascomycota</taxon>
        <taxon>Saccharomycotina</taxon>
        <taxon>Dipodascomycetes</taxon>
        <taxon>Dipodascales</taxon>
        <taxon>Trichomonascaceae</taxon>
        <taxon>Sugiyamaella</taxon>
    </lineage>
</organism>
<sequence length="104" mass="11718">MQLENSKRQFPSSAKNGKVDYEELLVDALAAKSEGKGVELGEIWSWIAKDTQSPDTVDSSFIQSATRALQRALRRGRIIKRGTLYFVNPNYVSYSAWTLFKGTE</sequence>
<protein>
    <recommendedName>
        <fullName evidence="3">Histone H1</fullName>
    </recommendedName>
</protein>
<dbReference type="OrthoDB" id="5863171at2759"/>
<accession>A0A167F4Y0</accession>